<reference evidence="2" key="2">
    <citation type="journal article" date="2024" name="Plant">
        <title>Genomic evolution and insights into agronomic trait innovations of Sesamum species.</title>
        <authorList>
            <person name="Miao H."/>
            <person name="Wang L."/>
            <person name="Qu L."/>
            <person name="Liu H."/>
            <person name="Sun Y."/>
            <person name="Le M."/>
            <person name="Wang Q."/>
            <person name="Wei S."/>
            <person name="Zheng Y."/>
            <person name="Lin W."/>
            <person name="Duan Y."/>
            <person name="Cao H."/>
            <person name="Xiong S."/>
            <person name="Wang X."/>
            <person name="Wei L."/>
            <person name="Li C."/>
            <person name="Ma Q."/>
            <person name="Ju M."/>
            <person name="Zhao R."/>
            <person name="Li G."/>
            <person name="Mu C."/>
            <person name="Tian Q."/>
            <person name="Mei H."/>
            <person name="Zhang T."/>
            <person name="Gao T."/>
            <person name="Zhang H."/>
        </authorList>
    </citation>
    <scope>NUCLEOTIDE SEQUENCE</scope>
    <source>
        <strain evidence="2">KEN1</strain>
    </source>
</reference>
<name>A0AAW2VVM5_9LAMI</name>
<feature type="region of interest" description="Disordered" evidence="1">
    <location>
        <begin position="1"/>
        <end position="29"/>
    </location>
</feature>
<organism evidence="2">
    <name type="scientific">Sesamum latifolium</name>
    <dbReference type="NCBI Taxonomy" id="2727402"/>
    <lineage>
        <taxon>Eukaryota</taxon>
        <taxon>Viridiplantae</taxon>
        <taxon>Streptophyta</taxon>
        <taxon>Embryophyta</taxon>
        <taxon>Tracheophyta</taxon>
        <taxon>Spermatophyta</taxon>
        <taxon>Magnoliopsida</taxon>
        <taxon>eudicotyledons</taxon>
        <taxon>Gunneridae</taxon>
        <taxon>Pentapetalae</taxon>
        <taxon>asterids</taxon>
        <taxon>lamiids</taxon>
        <taxon>Lamiales</taxon>
        <taxon>Pedaliaceae</taxon>
        <taxon>Sesamum</taxon>
    </lineage>
</organism>
<feature type="compositionally biased region" description="Basic and acidic residues" evidence="1">
    <location>
        <begin position="1"/>
        <end position="11"/>
    </location>
</feature>
<proteinExistence type="predicted"/>
<reference evidence="2" key="1">
    <citation type="submission" date="2020-06" db="EMBL/GenBank/DDBJ databases">
        <authorList>
            <person name="Li T."/>
            <person name="Hu X."/>
            <person name="Zhang T."/>
            <person name="Song X."/>
            <person name="Zhang H."/>
            <person name="Dai N."/>
            <person name="Sheng W."/>
            <person name="Hou X."/>
            <person name="Wei L."/>
        </authorList>
    </citation>
    <scope>NUCLEOTIDE SEQUENCE</scope>
    <source>
        <strain evidence="2">KEN1</strain>
        <tissue evidence="2">Leaf</tissue>
    </source>
</reference>
<evidence type="ECO:0000256" key="1">
    <source>
        <dbReference type="SAM" id="MobiDB-lite"/>
    </source>
</evidence>
<dbReference type="AlphaFoldDB" id="A0AAW2VVM5"/>
<comment type="caution">
    <text evidence="2">The sequence shown here is derived from an EMBL/GenBank/DDBJ whole genome shotgun (WGS) entry which is preliminary data.</text>
</comment>
<sequence length="100" mass="11005">MEAVKTREVDGRVGGNGEGGRGRNLKRGAEEMRQIYQGVTGRSLGKTVGCDLRRTCERLRDAGRHAGAQTTFEQRLLMIGDCKTVSMKTSLMYGDAIRQV</sequence>
<accession>A0AAW2VVM5</accession>
<evidence type="ECO:0000313" key="2">
    <source>
        <dbReference type="EMBL" id="KAL0432920.1"/>
    </source>
</evidence>
<protein>
    <submittedName>
        <fullName evidence="2">Uncharacterized protein</fullName>
    </submittedName>
</protein>
<gene>
    <name evidence="2" type="ORF">Slati_2626300</name>
</gene>
<dbReference type="EMBL" id="JACGWN010000009">
    <property type="protein sequence ID" value="KAL0432920.1"/>
    <property type="molecule type" value="Genomic_DNA"/>
</dbReference>